<sequence>MRSRAGPVSGSRRSTRRSTQKLKEFIPRPRGRSRRRELVIYKARDDVAAEMRRLDGVARAARPAGRGAGLSTSTQKLTTEVGAVGSRTGGKKSSYRRDGAPGGREETSTARGRTRDWGLHFGRSSWIHS</sequence>
<comment type="caution">
    <text evidence="2">The sequence shown here is derived from an EMBL/GenBank/DDBJ whole genome shotgun (WGS) entry which is preliminary data.</text>
</comment>
<dbReference type="AlphaFoldDB" id="A0A4C1VQ88"/>
<feature type="region of interest" description="Disordered" evidence="1">
    <location>
        <begin position="59"/>
        <end position="115"/>
    </location>
</feature>
<evidence type="ECO:0000313" key="3">
    <source>
        <dbReference type="Proteomes" id="UP000299102"/>
    </source>
</evidence>
<feature type="region of interest" description="Disordered" evidence="1">
    <location>
        <begin position="1"/>
        <end position="35"/>
    </location>
</feature>
<evidence type="ECO:0000313" key="2">
    <source>
        <dbReference type="EMBL" id="GBP39955.1"/>
    </source>
</evidence>
<keyword evidence="3" id="KW-1185">Reference proteome</keyword>
<feature type="compositionally biased region" description="Basic and acidic residues" evidence="1">
    <location>
        <begin position="95"/>
        <end position="115"/>
    </location>
</feature>
<dbReference type="Proteomes" id="UP000299102">
    <property type="component" value="Unassembled WGS sequence"/>
</dbReference>
<proteinExistence type="predicted"/>
<reference evidence="2 3" key="1">
    <citation type="journal article" date="2019" name="Commun. Biol.">
        <title>The bagworm genome reveals a unique fibroin gene that provides high tensile strength.</title>
        <authorList>
            <person name="Kono N."/>
            <person name="Nakamura H."/>
            <person name="Ohtoshi R."/>
            <person name="Tomita M."/>
            <person name="Numata K."/>
            <person name="Arakawa K."/>
        </authorList>
    </citation>
    <scope>NUCLEOTIDE SEQUENCE [LARGE SCALE GENOMIC DNA]</scope>
</reference>
<protein>
    <submittedName>
        <fullName evidence="2">Uncharacterized protein</fullName>
    </submittedName>
</protein>
<evidence type="ECO:0000256" key="1">
    <source>
        <dbReference type="SAM" id="MobiDB-lite"/>
    </source>
</evidence>
<accession>A0A4C1VQ88</accession>
<dbReference type="EMBL" id="BGZK01000374">
    <property type="protein sequence ID" value="GBP39955.1"/>
    <property type="molecule type" value="Genomic_DNA"/>
</dbReference>
<name>A0A4C1VQ88_EUMVA</name>
<gene>
    <name evidence="2" type="ORF">EVAR_39183_1</name>
</gene>
<organism evidence="2 3">
    <name type="scientific">Eumeta variegata</name>
    <name type="common">Bagworm moth</name>
    <name type="synonym">Eumeta japonica</name>
    <dbReference type="NCBI Taxonomy" id="151549"/>
    <lineage>
        <taxon>Eukaryota</taxon>
        <taxon>Metazoa</taxon>
        <taxon>Ecdysozoa</taxon>
        <taxon>Arthropoda</taxon>
        <taxon>Hexapoda</taxon>
        <taxon>Insecta</taxon>
        <taxon>Pterygota</taxon>
        <taxon>Neoptera</taxon>
        <taxon>Endopterygota</taxon>
        <taxon>Lepidoptera</taxon>
        <taxon>Glossata</taxon>
        <taxon>Ditrysia</taxon>
        <taxon>Tineoidea</taxon>
        <taxon>Psychidae</taxon>
        <taxon>Oiketicinae</taxon>
        <taxon>Eumeta</taxon>
    </lineage>
</organism>